<dbReference type="Pfam" id="PF01926">
    <property type="entry name" value="MMR_HSR1"/>
    <property type="match status" value="1"/>
</dbReference>
<gene>
    <name evidence="3" type="ORF">GCM10009765_30190</name>
</gene>
<protein>
    <recommendedName>
        <fullName evidence="2">G domain-containing protein</fullName>
    </recommendedName>
</protein>
<keyword evidence="1" id="KW-0812">Transmembrane</keyword>
<feature type="transmembrane region" description="Helical" evidence="1">
    <location>
        <begin position="437"/>
        <end position="458"/>
    </location>
</feature>
<organism evidence="3 4">
    <name type="scientific">Fodinicola feengrottensis</name>
    <dbReference type="NCBI Taxonomy" id="435914"/>
    <lineage>
        <taxon>Bacteria</taxon>
        <taxon>Bacillati</taxon>
        <taxon>Actinomycetota</taxon>
        <taxon>Actinomycetes</taxon>
        <taxon>Mycobacteriales</taxon>
        <taxon>Fodinicola</taxon>
    </lineage>
</organism>
<keyword evidence="1" id="KW-1133">Transmembrane helix</keyword>
<accession>A0ABP4SXP1</accession>
<dbReference type="PANTHER" id="PTHR42698">
    <property type="entry name" value="GTPASE ERA"/>
    <property type="match status" value="1"/>
</dbReference>
<feature type="transmembrane region" description="Helical" evidence="1">
    <location>
        <begin position="470"/>
        <end position="493"/>
    </location>
</feature>
<dbReference type="PANTHER" id="PTHR42698:SF1">
    <property type="entry name" value="GTPASE ERA, MITOCHONDRIAL"/>
    <property type="match status" value="1"/>
</dbReference>
<evidence type="ECO:0000313" key="3">
    <source>
        <dbReference type="EMBL" id="GAA1678923.1"/>
    </source>
</evidence>
<evidence type="ECO:0000313" key="4">
    <source>
        <dbReference type="Proteomes" id="UP001500618"/>
    </source>
</evidence>
<dbReference type="InterPro" id="IPR005662">
    <property type="entry name" value="GTPase_Era-like"/>
</dbReference>
<keyword evidence="4" id="KW-1185">Reference proteome</keyword>
<dbReference type="EMBL" id="BAAANY010000009">
    <property type="protein sequence ID" value="GAA1678923.1"/>
    <property type="molecule type" value="Genomic_DNA"/>
</dbReference>
<sequence>MTESPELNGALERESAQRLATVSNRLDALRRLLESGADRVDDTFLAPGHRLLERSGERLGLSTMHTVVALVGATGSGKSSLFNALSGLELSAVGVRRPTTSLPHACIWGPDGAKELLDWLSIAARNQVVRESVLDGDEQAELRGLVLLDLPDHDSTNVTHRLEVDRMIGLVDLLVWVLDPQKYADAAIHQRYLREMANHEQATVVLLNQVDTLEPADVGACLQDVRRLLHEDGLGEVALLPVSARTGAGLDDVRKLFAAAIAERRTAVDRISADLDRVSVALASLSGPPVPEEVDRANQNAIVDDLAQAAGIPALAEEVHGSYLWRAGRYTGWTFARLVGRLRPDPRSAAEREHGNGRAGASGGVVVPRAIGRAEVDGALRGLSDRLTETMPPAWHPTVSRATRVHADAVQPALDLVLSDTDLGLDQRPGWWRAMWLAQWLLALVAVAGGADLIVNAVQPHLLAAVPAMLRVILPAALLGGGLLLGVLLALITRSMVRSGARRAQARVVQRLREGVVAAVREYVVGPIRGELTAYATAQDAYQVLTRR</sequence>
<comment type="caution">
    <text evidence="3">The sequence shown here is derived from an EMBL/GenBank/DDBJ whole genome shotgun (WGS) entry which is preliminary data.</text>
</comment>
<evidence type="ECO:0000256" key="1">
    <source>
        <dbReference type="SAM" id="Phobius"/>
    </source>
</evidence>
<evidence type="ECO:0000259" key="2">
    <source>
        <dbReference type="Pfam" id="PF01926"/>
    </source>
</evidence>
<dbReference type="Proteomes" id="UP001500618">
    <property type="component" value="Unassembled WGS sequence"/>
</dbReference>
<reference evidence="4" key="1">
    <citation type="journal article" date="2019" name="Int. J. Syst. Evol. Microbiol.">
        <title>The Global Catalogue of Microorganisms (GCM) 10K type strain sequencing project: providing services to taxonomists for standard genome sequencing and annotation.</title>
        <authorList>
            <consortium name="The Broad Institute Genomics Platform"/>
            <consortium name="The Broad Institute Genome Sequencing Center for Infectious Disease"/>
            <person name="Wu L."/>
            <person name="Ma J."/>
        </authorList>
    </citation>
    <scope>NUCLEOTIDE SEQUENCE [LARGE SCALE GENOMIC DNA]</scope>
    <source>
        <strain evidence="4">JCM 14718</strain>
    </source>
</reference>
<feature type="domain" description="G" evidence="2">
    <location>
        <begin position="68"/>
        <end position="208"/>
    </location>
</feature>
<dbReference type="CDD" id="cd11383">
    <property type="entry name" value="YfjP"/>
    <property type="match status" value="1"/>
</dbReference>
<dbReference type="Gene3D" id="3.40.50.300">
    <property type="entry name" value="P-loop containing nucleotide triphosphate hydrolases"/>
    <property type="match status" value="1"/>
</dbReference>
<keyword evidence="1" id="KW-0472">Membrane</keyword>
<dbReference type="InterPro" id="IPR006073">
    <property type="entry name" value="GTP-bd"/>
</dbReference>
<dbReference type="SUPFAM" id="SSF52540">
    <property type="entry name" value="P-loop containing nucleoside triphosphate hydrolases"/>
    <property type="match status" value="1"/>
</dbReference>
<name>A0ABP4SXP1_9ACTN</name>
<dbReference type="InterPro" id="IPR027417">
    <property type="entry name" value="P-loop_NTPase"/>
</dbReference>
<proteinExistence type="predicted"/>